<accession>A0A9W7BMD0</accession>
<proteinExistence type="predicted"/>
<evidence type="ECO:0000313" key="3">
    <source>
        <dbReference type="Proteomes" id="UP001165085"/>
    </source>
</evidence>
<dbReference type="InterPro" id="IPR015943">
    <property type="entry name" value="WD40/YVTN_repeat-like_dom_sf"/>
</dbReference>
<dbReference type="SUPFAM" id="SSF50978">
    <property type="entry name" value="WD40 repeat-like"/>
    <property type="match status" value="1"/>
</dbReference>
<comment type="caution">
    <text evidence="2">The sequence shown here is derived from an EMBL/GenBank/DDBJ whole genome shotgun (WGS) entry which is preliminary data.</text>
</comment>
<name>A0A9W7BMD0_9STRA</name>
<keyword evidence="1" id="KW-0732">Signal</keyword>
<evidence type="ECO:0000256" key="1">
    <source>
        <dbReference type="SAM" id="SignalP"/>
    </source>
</evidence>
<dbReference type="EMBL" id="BRXY01000369">
    <property type="protein sequence ID" value="GMH90262.1"/>
    <property type="molecule type" value="Genomic_DNA"/>
</dbReference>
<dbReference type="Proteomes" id="UP001165085">
    <property type="component" value="Unassembled WGS sequence"/>
</dbReference>
<dbReference type="InterPro" id="IPR036322">
    <property type="entry name" value="WD40_repeat_dom_sf"/>
</dbReference>
<sequence length="517" mass="56469">MSATIILLLALLHFSPSHSFVPLISPHNVRQQTASSRIRIARNFGPLSSSSSSDDGDSFNNSDMKSLMSRISNVRDDEERLSRRISRNFLEGYWTVRGFMITDSVPSEASGFGLGLVADASEGFNMMKQRIRQAANGEFDVEEEDTGETFDVGISVMALSEDNTHVALGRTDGSAFIISVGSESFASIIGKEFLSEGDNGGVKTVYRFEREGGTSDDEDPEVPPSDKTTPFDIVAQFENDNEITCLANVGGDVFVTGDCKGTIHQIRVETVDFSLSHGESVKALKCVEGKIVALCGNGEGAESTLLIYSLPLSEASVPEREIKVPEDTVHLAVTSDKIFTSTSTNVAVWDTDLESLCDFKPHDPSESISCLHAIEPDMAMRSDDSDETCVVTGTNKGSLLQHQILKTPKGYAHWPLMKNQRMKRKAHTFKTSEFPIVDIKGDWSKIISVDEDGTVRFFSANKGGDCLYTMDGLDECSCLDLKGDLMVSNGMEKGFVCLHDFGAIDAKIEFGEVDYLD</sequence>
<dbReference type="OrthoDB" id="496at2759"/>
<evidence type="ECO:0000313" key="2">
    <source>
        <dbReference type="EMBL" id="GMH90262.1"/>
    </source>
</evidence>
<protein>
    <submittedName>
        <fullName evidence="2">Uncharacterized protein</fullName>
    </submittedName>
</protein>
<keyword evidence="3" id="KW-1185">Reference proteome</keyword>
<dbReference type="AlphaFoldDB" id="A0A9W7BMD0"/>
<organism evidence="2 3">
    <name type="scientific">Triparma strigata</name>
    <dbReference type="NCBI Taxonomy" id="1606541"/>
    <lineage>
        <taxon>Eukaryota</taxon>
        <taxon>Sar</taxon>
        <taxon>Stramenopiles</taxon>
        <taxon>Ochrophyta</taxon>
        <taxon>Bolidophyceae</taxon>
        <taxon>Parmales</taxon>
        <taxon>Triparmaceae</taxon>
        <taxon>Triparma</taxon>
    </lineage>
</organism>
<feature type="signal peptide" evidence="1">
    <location>
        <begin position="1"/>
        <end position="19"/>
    </location>
</feature>
<dbReference type="Gene3D" id="2.130.10.10">
    <property type="entry name" value="YVTN repeat-like/Quinoprotein amine dehydrogenase"/>
    <property type="match status" value="1"/>
</dbReference>
<feature type="chain" id="PRO_5040764503" evidence="1">
    <location>
        <begin position="20"/>
        <end position="517"/>
    </location>
</feature>
<reference evidence="3" key="1">
    <citation type="journal article" date="2023" name="Commun. Biol.">
        <title>Genome analysis of Parmales, the sister group of diatoms, reveals the evolutionary specialization of diatoms from phago-mixotrophs to photoautotrophs.</title>
        <authorList>
            <person name="Ban H."/>
            <person name="Sato S."/>
            <person name="Yoshikawa S."/>
            <person name="Yamada K."/>
            <person name="Nakamura Y."/>
            <person name="Ichinomiya M."/>
            <person name="Sato N."/>
            <person name="Blanc-Mathieu R."/>
            <person name="Endo H."/>
            <person name="Kuwata A."/>
            <person name="Ogata H."/>
        </authorList>
    </citation>
    <scope>NUCLEOTIDE SEQUENCE [LARGE SCALE GENOMIC DNA]</scope>
    <source>
        <strain evidence="3">NIES 3701</strain>
    </source>
</reference>
<gene>
    <name evidence="2" type="ORF">TrST_g7324</name>
</gene>